<keyword evidence="9" id="KW-1185">Reference proteome</keyword>
<evidence type="ECO:0000256" key="1">
    <source>
        <dbReference type="ARBA" id="ARBA00006375"/>
    </source>
</evidence>
<name>A0A8S1NDE7_PARPR</name>
<keyword evidence="4 7" id="KW-1133">Transmembrane helix</keyword>
<dbReference type="AlphaFoldDB" id="A0A8S1NDE7"/>
<dbReference type="Proteomes" id="UP000688137">
    <property type="component" value="Unassembled WGS sequence"/>
</dbReference>
<dbReference type="InterPro" id="IPR018108">
    <property type="entry name" value="MCP_transmembrane"/>
</dbReference>
<dbReference type="GO" id="GO:0006862">
    <property type="term" value="P:nucleotide transport"/>
    <property type="evidence" value="ECO:0007669"/>
    <property type="project" value="InterPro"/>
</dbReference>
<reference evidence="8" key="1">
    <citation type="submission" date="2021-01" db="EMBL/GenBank/DDBJ databases">
        <authorList>
            <consortium name="Genoscope - CEA"/>
            <person name="William W."/>
        </authorList>
    </citation>
    <scope>NUCLEOTIDE SEQUENCE</scope>
</reference>
<dbReference type="Pfam" id="PF00153">
    <property type="entry name" value="Mito_carr"/>
    <property type="match status" value="2"/>
</dbReference>
<feature type="transmembrane region" description="Helical" evidence="7">
    <location>
        <begin position="36"/>
        <end position="54"/>
    </location>
</feature>
<dbReference type="PANTHER" id="PTHR45683">
    <property type="entry name" value="MITOCHONDRIAL NICOTINAMIDE ADENINE DINUCLEOTIDE TRANSPORTER 1-RELATED-RELATED"/>
    <property type="match status" value="1"/>
</dbReference>
<evidence type="ECO:0000256" key="2">
    <source>
        <dbReference type="ARBA" id="ARBA00022448"/>
    </source>
</evidence>
<evidence type="ECO:0000256" key="7">
    <source>
        <dbReference type="SAM" id="Phobius"/>
    </source>
</evidence>
<evidence type="ECO:0000313" key="8">
    <source>
        <dbReference type="EMBL" id="CAD8090700.1"/>
    </source>
</evidence>
<evidence type="ECO:0000313" key="9">
    <source>
        <dbReference type="Proteomes" id="UP000688137"/>
    </source>
</evidence>
<gene>
    <name evidence="8" type="ORF">PPRIM_AZ9-3.1.T0860166</name>
</gene>
<dbReference type="GO" id="GO:0016020">
    <property type="term" value="C:membrane"/>
    <property type="evidence" value="ECO:0007669"/>
    <property type="project" value="UniProtKB-UniRule"/>
</dbReference>
<organism evidence="8 9">
    <name type="scientific">Paramecium primaurelia</name>
    <dbReference type="NCBI Taxonomy" id="5886"/>
    <lineage>
        <taxon>Eukaryota</taxon>
        <taxon>Sar</taxon>
        <taxon>Alveolata</taxon>
        <taxon>Ciliophora</taxon>
        <taxon>Intramacronucleata</taxon>
        <taxon>Oligohymenophorea</taxon>
        <taxon>Peniculida</taxon>
        <taxon>Parameciidae</taxon>
        <taxon>Paramecium</taxon>
    </lineage>
</organism>
<evidence type="ECO:0000256" key="6">
    <source>
        <dbReference type="RuleBase" id="RU000488"/>
    </source>
</evidence>
<feature type="transmembrane region" description="Helical" evidence="7">
    <location>
        <begin position="249"/>
        <end position="267"/>
    </location>
</feature>
<dbReference type="GO" id="GO:0055085">
    <property type="term" value="P:transmembrane transport"/>
    <property type="evidence" value="ECO:0007669"/>
    <property type="project" value="InterPro"/>
</dbReference>
<keyword evidence="5 6" id="KW-0812">Transmembrane</keyword>
<dbReference type="InterPro" id="IPR044712">
    <property type="entry name" value="SLC25A32-like"/>
</dbReference>
<evidence type="ECO:0000256" key="3">
    <source>
        <dbReference type="ARBA" id="ARBA00022737"/>
    </source>
</evidence>
<comment type="caution">
    <text evidence="8">The sequence shown here is derived from an EMBL/GenBank/DDBJ whole genome shotgun (WGS) entry which is preliminary data.</text>
</comment>
<feature type="repeat" description="Solcar" evidence="5">
    <location>
        <begin position="166"/>
        <end position="244"/>
    </location>
</feature>
<comment type="similarity">
    <text evidence="1 6">Belongs to the mitochondrial carrier (TC 2.A.29) family.</text>
</comment>
<evidence type="ECO:0000256" key="4">
    <source>
        <dbReference type="ARBA" id="ARBA00022989"/>
    </source>
</evidence>
<proteinExistence type="inferred from homology"/>
<keyword evidence="3" id="KW-0677">Repeat</keyword>
<feature type="transmembrane region" description="Helical" evidence="7">
    <location>
        <begin position="215"/>
        <end position="237"/>
    </location>
</feature>
<dbReference type="EMBL" id="CAJJDM010000089">
    <property type="protein sequence ID" value="CAD8090700.1"/>
    <property type="molecule type" value="Genomic_DNA"/>
</dbReference>
<sequence length="268" mass="31500">MFPFDTIETRIKAHQSEFLGMKQGYDLIVKNEGFKYLFKGFICSLWFIFLAYEYMNSYAIKITKGLQKDGKKIQLNNYIAYIPFDTLRTIMQMNIPEYNYKGIFSGLMETSRKEGWSRLFQASYLYLASVVLYKTFQMWFQKLQRYQILKKRIDPTLKNQPMAIHQSIIESRISIALAAALVNPVDFIITRYQLVDSSCVKKFVQETWRLEGKKAFLKGLGTILFLCSIFSVFYFPVYDPFKSKYGTTLADGFFGIKCDFIMYFILIK</sequence>
<keyword evidence="2 6" id="KW-0813">Transport</keyword>
<feature type="repeat" description="Solcar" evidence="5">
    <location>
        <begin position="1"/>
        <end position="66"/>
    </location>
</feature>
<protein>
    <submittedName>
        <fullName evidence="8">Uncharacterized protein</fullName>
    </submittedName>
</protein>
<keyword evidence="5 7" id="KW-0472">Membrane</keyword>
<evidence type="ECO:0000256" key="5">
    <source>
        <dbReference type="PROSITE-ProRule" id="PRU00282"/>
    </source>
</evidence>
<accession>A0A8S1NDE7</accession>
<dbReference type="PROSITE" id="PS50920">
    <property type="entry name" value="SOLCAR"/>
    <property type="match status" value="2"/>
</dbReference>